<evidence type="ECO:0000256" key="1">
    <source>
        <dbReference type="SAM" id="Phobius"/>
    </source>
</evidence>
<evidence type="ECO:0000313" key="2">
    <source>
        <dbReference type="EMBL" id="KAH8697716.1"/>
    </source>
</evidence>
<proteinExistence type="predicted"/>
<keyword evidence="1" id="KW-0812">Transmembrane</keyword>
<protein>
    <submittedName>
        <fullName evidence="2">Uncharacterized protein</fullName>
    </submittedName>
</protein>
<accession>A0AAD4KVM8</accession>
<dbReference type="GeneID" id="70246480"/>
<keyword evidence="1" id="KW-1133">Transmembrane helix</keyword>
<dbReference type="Proteomes" id="UP001201262">
    <property type="component" value="Unassembled WGS sequence"/>
</dbReference>
<evidence type="ECO:0000313" key="3">
    <source>
        <dbReference type="Proteomes" id="UP001201262"/>
    </source>
</evidence>
<gene>
    <name evidence="2" type="ORF">BGW36DRAFT_379297</name>
</gene>
<name>A0AAD4KVM8_9EURO</name>
<reference evidence="2" key="1">
    <citation type="submission" date="2021-12" db="EMBL/GenBank/DDBJ databases">
        <title>Convergent genome expansion in fungi linked to evolution of root-endophyte symbiosis.</title>
        <authorList>
            <consortium name="DOE Joint Genome Institute"/>
            <person name="Ke Y.-H."/>
            <person name="Bonito G."/>
            <person name="Liao H.-L."/>
            <person name="Looney B."/>
            <person name="Rojas-Flechas A."/>
            <person name="Nash J."/>
            <person name="Hameed K."/>
            <person name="Schadt C."/>
            <person name="Martin F."/>
            <person name="Crous P.W."/>
            <person name="Miettinen O."/>
            <person name="Magnuson J.K."/>
            <person name="Labbe J."/>
            <person name="Jacobson D."/>
            <person name="Doktycz M.J."/>
            <person name="Veneault-Fourrey C."/>
            <person name="Kuo A."/>
            <person name="Mondo S."/>
            <person name="Calhoun S."/>
            <person name="Riley R."/>
            <person name="Ohm R."/>
            <person name="LaButti K."/>
            <person name="Andreopoulos B."/>
            <person name="Pangilinan J."/>
            <person name="Nolan M."/>
            <person name="Tritt A."/>
            <person name="Clum A."/>
            <person name="Lipzen A."/>
            <person name="Daum C."/>
            <person name="Barry K."/>
            <person name="Grigoriev I.V."/>
            <person name="Vilgalys R."/>
        </authorList>
    </citation>
    <scope>NUCLEOTIDE SEQUENCE</scope>
    <source>
        <strain evidence="2">PMI_201</strain>
    </source>
</reference>
<dbReference type="AlphaFoldDB" id="A0AAD4KVM8"/>
<dbReference type="EMBL" id="JAJTJA010000006">
    <property type="protein sequence ID" value="KAH8697716.1"/>
    <property type="molecule type" value="Genomic_DNA"/>
</dbReference>
<comment type="caution">
    <text evidence="2">The sequence shown here is derived from an EMBL/GenBank/DDBJ whole genome shotgun (WGS) entry which is preliminary data.</text>
</comment>
<keyword evidence="3" id="KW-1185">Reference proteome</keyword>
<feature type="transmembrane region" description="Helical" evidence="1">
    <location>
        <begin position="32"/>
        <end position="53"/>
    </location>
</feature>
<sequence>MRKTKVGLITLGGLAATGGTHTFGPCRCYSTSWLSIIIHVHFLFILVQDFYFLTPYARRVSLFLRNRQQTSLYYQPPPSCRWMSLFLAYQKGYNFRQSSQGWSDHLVEIEIYVLAPLSKRRQRPWSGQY</sequence>
<organism evidence="2 3">
    <name type="scientific">Talaromyces proteolyticus</name>
    <dbReference type="NCBI Taxonomy" id="1131652"/>
    <lineage>
        <taxon>Eukaryota</taxon>
        <taxon>Fungi</taxon>
        <taxon>Dikarya</taxon>
        <taxon>Ascomycota</taxon>
        <taxon>Pezizomycotina</taxon>
        <taxon>Eurotiomycetes</taxon>
        <taxon>Eurotiomycetidae</taxon>
        <taxon>Eurotiales</taxon>
        <taxon>Trichocomaceae</taxon>
        <taxon>Talaromyces</taxon>
        <taxon>Talaromyces sect. Bacilispori</taxon>
    </lineage>
</organism>
<keyword evidence="1" id="KW-0472">Membrane</keyword>
<dbReference type="RefSeq" id="XP_046072417.1">
    <property type="nucleotide sequence ID" value="XM_046216193.1"/>
</dbReference>